<evidence type="ECO:0000256" key="2">
    <source>
        <dbReference type="ARBA" id="ARBA00022741"/>
    </source>
</evidence>
<dbReference type="AlphaFoldDB" id="A0A3A6QPQ6"/>
<gene>
    <name evidence="6" type="ORF">DP106_04795</name>
</gene>
<dbReference type="GO" id="GO:0005524">
    <property type="term" value="F:ATP binding"/>
    <property type="evidence" value="ECO:0007669"/>
    <property type="project" value="UniProtKB-KW"/>
</dbReference>
<dbReference type="Gene3D" id="1.10.10.410">
    <property type="match status" value="1"/>
</dbReference>
<dbReference type="InterPro" id="IPR018027">
    <property type="entry name" value="Asn/Gln_amidotransferase"/>
</dbReference>
<dbReference type="GO" id="GO:0006412">
    <property type="term" value="P:translation"/>
    <property type="evidence" value="ECO:0007669"/>
    <property type="project" value="UniProtKB-KW"/>
</dbReference>
<dbReference type="InterPro" id="IPR003789">
    <property type="entry name" value="Asn/Gln_tRNA_amidoTrase-B-like"/>
</dbReference>
<reference evidence="6 7" key="1">
    <citation type="submission" date="2018-06" db="EMBL/GenBank/DDBJ databases">
        <title>Halonotius sp. F13-13 a new haloarchaeeon isolated from a solar saltern from Isla Cristina, Huelva, Spain.</title>
        <authorList>
            <person name="Duran-Viseras A."/>
            <person name="Sanchez-Porro C."/>
            <person name="Ventosa A."/>
        </authorList>
    </citation>
    <scope>NUCLEOTIDE SEQUENCE [LARGE SCALE GENOMIC DNA]</scope>
    <source>
        <strain evidence="6 7">CECT 7525</strain>
    </source>
</reference>
<dbReference type="GO" id="GO:0016884">
    <property type="term" value="F:carbon-nitrogen ligase activity, with glutamine as amido-N-donor"/>
    <property type="evidence" value="ECO:0007669"/>
    <property type="project" value="InterPro"/>
</dbReference>
<keyword evidence="1" id="KW-0436">Ligase</keyword>
<dbReference type="Proteomes" id="UP000281564">
    <property type="component" value="Unassembled WGS sequence"/>
</dbReference>
<evidence type="ECO:0000313" key="6">
    <source>
        <dbReference type="EMBL" id="RJX50587.1"/>
    </source>
</evidence>
<keyword evidence="2" id="KW-0547">Nucleotide-binding</keyword>
<evidence type="ECO:0000256" key="1">
    <source>
        <dbReference type="ARBA" id="ARBA00022598"/>
    </source>
</evidence>
<evidence type="ECO:0000256" key="3">
    <source>
        <dbReference type="ARBA" id="ARBA00022840"/>
    </source>
</evidence>
<dbReference type="InterPro" id="IPR023168">
    <property type="entry name" value="GatB_Yqey_C_2"/>
</dbReference>
<protein>
    <recommendedName>
        <fullName evidence="5">Asn/Gln amidotransferase domain-containing protein</fullName>
    </recommendedName>
</protein>
<proteinExistence type="predicted"/>
<sequence>MGNPVVMDVPLLVESGELAMEGIGDVLPVLAEQPILTAEEAVGEAGLAGVGDDEVRETVAEVVERNAEQAEEEGMGVFSVLIGEAMGALRGKADGEQVRRFRSGRGLVASVHRANTGSSHHQSIII</sequence>
<keyword evidence="4" id="KW-0648">Protein biosynthesis</keyword>
<name>A0A3A6QPQ6_9EURY</name>
<evidence type="ECO:0000313" key="7">
    <source>
        <dbReference type="Proteomes" id="UP000281564"/>
    </source>
</evidence>
<dbReference type="EMBL" id="QMDW01000005">
    <property type="protein sequence ID" value="RJX50587.1"/>
    <property type="molecule type" value="Genomic_DNA"/>
</dbReference>
<organism evidence="6 7">
    <name type="scientific">Halonotius pteroides</name>
    <dbReference type="NCBI Taxonomy" id="268735"/>
    <lineage>
        <taxon>Archaea</taxon>
        <taxon>Methanobacteriati</taxon>
        <taxon>Methanobacteriota</taxon>
        <taxon>Stenosarchaea group</taxon>
        <taxon>Halobacteria</taxon>
        <taxon>Halobacteriales</taxon>
        <taxon>Haloferacaceae</taxon>
        <taxon>Halonotius</taxon>
    </lineage>
</organism>
<keyword evidence="7" id="KW-1185">Reference proteome</keyword>
<comment type="caution">
    <text evidence="6">The sequence shown here is derived from an EMBL/GenBank/DDBJ whole genome shotgun (WGS) entry which is preliminary data.</text>
</comment>
<dbReference type="Pfam" id="PF02637">
    <property type="entry name" value="GatB_Yqey"/>
    <property type="match status" value="1"/>
</dbReference>
<evidence type="ECO:0000256" key="4">
    <source>
        <dbReference type="ARBA" id="ARBA00022917"/>
    </source>
</evidence>
<keyword evidence="3" id="KW-0067">ATP-binding</keyword>
<dbReference type="SUPFAM" id="SSF89095">
    <property type="entry name" value="GatB/YqeY motif"/>
    <property type="match status" value="1"/>
</dbReference>
<accession>A0A3A6QPQ6</accession>
<feature type="domain" description="Asn/Gln amidotransferase" evidence="5">
    <location>
        <begin position="11"/>
        <end position="99"/>
    </location>
</feature>
<evidence type="ECO:0000259" key="5">
    <source>
        <dbReference type="Pfam" id="PF02637"/>
    </source>
</evidence>